<dbReference type="Proteomes" id="UP000325273">
    <property type="component" value="Unassembled WGS sequence"/>
</dbReference>
<sequence>MSDRLSLKNANQLTLSLPGPNGLTWEQLPAPVREELTRLLANLLTLVVNGHRAPVTLCGEANNE</sequence>
<accession>A0A5B0GNI2</accession>
<evidence type="ECO:0000313" key="2">
    <source>
        <dbReference type="Proteomes" id="UP000325273"/>
    </source>
</evidence>
<dbReference type="RefSeq" id="WP_149673830.1">
    <property type="nucleotide sequence ID" value="NZ_VTUZ01000028.1"/>
</dbReference>
<gene>
    <name evidence="1" type="ORF">FVF58_32370</name>
</gene>
<dbReference type="AlphaFoldDB" id="A0A5B0GNI2"/>
<protein>
    <submittedName>
        <fullName evidence="1">Uncharacterized protein</fullName>
    </submittedName>
</protein>
<organism evidence="1 2">
    <name type="scientific">Paraburkholderia panacisoli</name>
    <dbReference type="NCBI Taxonomy" id="2603818"/>
    <lineage>
        <taxon>Bacteria</taxon>
        <taxon>Pseudomonadati</taxon>
        <taxon>Pseudomonadota</taxon>
        <taxon>Betaproteobacteria</taxon>
        <taxon>Burkholderiales</taxon>
        <taxon>Burkholderiaceae</taxon>
        <taxon>Paraburkholderia</taxon>
    </lineage>
</organism>
<proteinExistence type="predicted"/>
<name>A0A5B0GNI2_9BURK</name>
<evidence type="ECO:0000313" key="1">
    <source>
        <dbReference type="EMBL" id="KAA1004311.1"/>
    </source>
</evidence>
<keyword evidence="2" id="KW-1185">Reference proteome</keyword>
<reference evidence="1 2" key="1">
    <citation type="submission" date="2019-08" db="EMBL/GenBank/DDBJ databases">
        <title>Paraburkholderia sp. DCY113.</title>
        <authorList>
            <person name="Kang J."/>
        </authorList>
    </citation>
    <scope>NUCLEOTIDE SEQUENCE [LARGE SCALE GENOMIC DNA]</scope>
    <source>
        <strain evidence="1 2">DCY113</strain>
    </source>
</reference>
<dbReference type="EMBL" id="VTUZ01000028">
    <property type="protein sequence ID" value="KAA1004311.1"/>
    <property type="molecule type" value="Genomic_DNA"/>
</dbReference>
<comment type="caution">
    <text evidence="1">The sequence shown here is derived from an EMBL/GenBank/DDBJ whole genome shotgun (WGS) entry which is preliminary data.</text>
</comment>